<comment type="caution">
    <text evidence="1">The sequence shown here is derived from an EMBL/GenBank/DDBJ whole genome shotgun (WGS) entry which is preliminary data.</text>
</comment>
<reference evidence="1 2" key="1">
    <citation type="submission" date="2018-08" db="EMBL/GenBank/DDBJ databases">
        <title>A genome reference for cultivated species of the human gut microbiota.</title>
        <authorList>
            <person name="Zou Y."/>
            <person name="Xue W."/>
            <person name="Luo G."/>
        </authorList>
    </citation>
    <scope>NUCLEOTIDE SEQUENCE [LARGE SCALE GENOMIC DNA]</scope>
    <source>
        <strain evidence="1 2">AF22-1</strain>
    </source>
</reference>
<gene>
    <name evidence="1" type="ORF">DWX90_15620</name>
</gene>
<evidence type="ECO:0000313" key="2">
    <source>
        <dbReference type="Proteomes" id="UP000286113"/>
    </source>
</evidence>
<name>A0AA92TJ28_9BACT</name>
<sequence length="108" mass="12620">MEIFSKTEGSTFYFQSPLPYLCTCTITVDAKRKDHVEERKSERQMKIETSRKFLDCTIIAYSFLRNGYNYCLANVFRKMEIAYKNGTAFREIPMKEEYGDSIGESVPL</sequence>
<dbReference type="AlphaFoldDB" id="A0AA92TJ28"/>
<evidence type="ECO:0000313" key="1">
    <source>
        <dbReference type="EMBL" id="RGS44680.1"/>
    </source>
</evidence>
<dbReference type="EMBL" id="QRVN01000057">
    <property type="protein sequence ID" value="RGS44680.1"/>
    <property type="molecule type" value="Genomic_DNA"/>
</dbReference>
<organism evidence="1 2">
    <name type="scientific">Segatella copri</name>
    <dbReference type="NCBI Taxonomy" id="165179"/>
    <lineage>
        <taxon>Bacteria</taxon>
        <taxon>Pseudomonadati</taxon>
        <taxon>Bacteroidota</taxon>
        <taxon>Bacteroidia</taxon>
        <taxon>Bacteroidales</taxon>
        <taxon>Prevotellaceae</taxon>
        <taxon>Segatella</taxon>
    </lineage>
</organism>
<proteinExistence type="predicted"/>
<accession>A0AA92TJ28</accession>
<dbReference type="Proteomes" id="UP000286113">
    <property type="component" value="Unassembled WGS sequence"/>
</dbReference>
<protein>
    <submittedName>
        <fullName evidence="1">Uncharacterized protein</fullName>
    </submittedName>
</protein>